<dbReference type="AlphaFoldDB" id="A0A4D7QJR2"/>
<evidence type="ECO:0000313" key="3">
    <source>
        <dbReference type="Proteomes" id="UP000298588"/>
    </source>
</evidence>
<dbReference type="Proteomes" id="UP000298588">
    <property type="component" value="Chromosome"/>
</dbReference>
<gene>
    <name evidence="2" type="ORF">E8L99_17005</name>
</gene>
<sequence>MRTTSIFLIAAATIGLATAASAQSYDSWPVLQNPFPSTGGGGFMIDGYDPVVADGRCRTNFSAIDPNGTVYRNRVVFDAVPTEGGILCTNGRWQALDGSAAGTTPFQVFIKDGVVRRLP</sequence>
<dbReference type="OrthoDB" id="8161147at2"/>
<proteinExistence type="predicted"/>
<keyword evidence="3" id="KW-1185">Reference proteome</keyword>
<reference evidence="2 3" key="1">
    <citation type="submission" date="2019-04" db="EMBL/GenBank/DDBJ databases">
        <title>Phreatobacter aquaticus sp. nov.</title>
        <authorList>
            <person name="Choi A."/>
            <person name="Baek K."/>
        </authorList>
    </citation>
    <scope>NUCLEOTIDE SEQUENCE [LARGE SCALE GENOMIC DNA]</scope>
    <source>
        <strain evidence="2 3">NMCR1094</strain>
    </source>
</reference>
<keyword evidence="1" id="KW-0732">Signal</keyword>
<feature type="chain" id="PRO_5020500116" evidence="1">
    <location>
        <begin position="23"/>
        <end position="119"/>
    </location>
</feature>
<protein>
    <submittedName>
        <fullName evidence="2">Uncharacterized protein</fullName>
    </submittedName>
</protein>
<accession>A0A4D7QJR2</accession>
<organism evidence="2 3">
    <name type="scientific">Phreatobacter aquaticus</name>
    <dbReference type="NCBI Taxonomy" id="2570229"/>
    <lineage>
        <taxon>Bacteria</taxon>
        <taxon>Pseudomonadati</taxon>
        <taxon>Pseudomonadota</taxon>
        <taxon>Alphaproteobacteria</taxon>
        <taxon>Hyphomicrobiales</taxon>
        <taxon>Phreatobacteraceae</taxon>
        <taxon>Phreatobacter</taxon>
    </lineage>
</organism>
<dbReference type="KEGG" id="paqt:E8L99_17005"/>
<evidence type="ECO:0000313" key="2">
    <source>
        <dbReference type="EMBL" id="QCK87335.1"/>
    </source>
</evidence>
<evidence type="ECO:0000256" key="1">
    <source>
        <dbReference type="SAM" id="SignalP"/>
    </source>
</evidence>
<feature type="signal peptide" evidence="1">
    <location>
        <begin position="1"/>
        <end position="22"/>
    </location>
</feature>
<dbReference type="RefSeq" id="WP_137100664.1">
    <property type="nucleotide sequence ID" value="NZ_CP039865.1"/>
</dbReference>
<name>A0A4D7QJR2_9HYPH</name>
<dbReference type="EMBL" id="CP039865">
    <property type="protein sequence ID" value="QCK87335.1"/>
    <property type="molecule type" value="Genomic_DNA"/>
</dbReference>